<dbReference type="Proteomes" id="UP001341281">
    <property type="component" value="Chromosome 08"/>
</dbReference>
<reference evidence="2 3" key="1">
    <citation type="submission" date="2024-02" db="EMBL/GenBank/DDBJ databases">
        <title>High-quality chromosome-scale genome assembly of Pensacola bahiagrass (Paspalum notatum Flugge var. saurae).</title>
        <authorList>
            <person name="Vega J.M."/>
            <person name="Podio M."/>
            <person name="Orjuela J."/>
            <person name="Siena L.A."/>
            <person name="Pessino S.C."/>
            <person name="Combes M.C."/>
            <person name="Mariac C."/>
            <person name="Albertini E."/>
            <person name="Pupilli F."/>
            <person name="Ortiz J.P.A."/>
            <person name="Leblanc O."/>
        </authorList>
    </citation>
    <scope>NUCLEOTIDE SEQUENCE [LARGE SCALE GENOMIC DNA]</scope>
    <source>
        <strain evidence="2">R1</strain>
        <tissue evidence="2">Leaf</tissue>
    </source>
</reference>
<feature type="compositionally biased region" description="Low complexity" evidence="1">
    <location>
        <begin position="119"/>
        <end position="131"/>
    </location>
</feature>
<accession>A0AAQ3X869</accession>
<gene>
    <name evidence="2" type="ORF">U9M48_035230</name>
</gene>
<evidence type="ECO:0000256" key="1">
    <source>
        <dbReference type="SAM" id="MobiDB-lite"/>
    </source>
</evidence>
<feature type="compositionally biased region" description="Polar residues" evidence="1">
    <location>
        <begin position="67"/>
        <end position="93"/>
    </location>
</feature>
<name>A0AAQ3X869_PASNO</name>
<keyword evidence="3" id="KW-1185">Reference proteome</keyword>
<feature type="region of interest" description="Disordered" evidence="1">
    <location>
        <begin position="64"/>
        <end position="131"/>
    </location>
</feature>
<organism evidence="2 3">
    <name type="scientific">Paspalum notatum var. saurae</name>
    <dbReference type="NCBI Taxonomy" id="547442"/>
    <lineage>
        <taxon>Eukaryota</taxon>
        <taxon>Viridiplantae</taxon>
        <taxon>Streptophyta</taxon>
        <taxon>Embryophyta</taxon>
        <taxon>Tracheophyta</taxon>
        <taxon>Spermatophyta</taxon>
        <taxon>Magnoliopsida</taxon>
        <taxon>Liliopsida</taxon>
        <taxon>Poales</taxon>
        <taxon>Poaceae</taxon>
        <taxon>PACMAD clade</taxon>
        <taxon>Panicoideae</taxon>
        <taxon>Andropogonodae</taxon>
        <taxon>Paspaleae</taxon>
        <taxon>Paspalinae</taxon>
        <taxon>Paspalum</taxon>
    </lineage>
</organism>
<proteinExistence type="predicted"/>
<dbReference type="EMBL" id="CP144752">
    <property type="protein sequence ID" value="WVZ88750.1"/>
    <property type="molecule type" value="Genomic_DNA"/>
</dbReference>
<protein>
    <submittedName>
        <fullName evidence="2">Uncharacterized protein</fullName>
    </submittedName>
</protein>
<evidence type="ECO:0000313" key="2">
    <source>
        <dbReference type="EMBL" id="WVZ88750.1"/>
    </source>
</evidence>
<dbReference type="AlphaFoldDB" id="A0AAQ3X869"/>
<evidence type="ECO:0000313" key="3">
    <source>
        <dbReference type="Proteomes" id="UP001341281"/>
    </source>
</evidence>
<sequence length="131" mass="14370">MAVGPRLKGPKINSVHMRLLITNLAQRLQSVAWLPHEEKEASPIVPSVLRPPLRSARPRHRVLPSCNHAQPTIVPQSAAPPTSSRPDQQTTANGLPLPASTFVLCRLATSPQQRRRRSGSSSRLASRTQKI</sequence>